<gene>
    <name evidence="2" type="ORF">SAMN05421850_10965</name>
</gene>
<evidence type="ECO:0000256" key="1">
    <source>
        <dbReference type="SAM" id="Phobius"/>
    </source>
</evidence>
<feature type="transmembrane region" description="Helical" evidence="1">
    <location>
        <begin position="107"/>
        <end position="124"/>
    </location>
</feature>
<dbReference type="AlphaFoldDB" id="A0A1G8REH5"/>
<proteinExistence type="predicted"/>
<feature type="transmembrane region" description="Helical" evidence="1">
    <location>
        <begin position="282"/>
        <end position="299"/>
    </location>
</feature>
<accession>A0A1G8REH5</accession>
<reference evidence="2 3" key="1">
    <citation type="submission" date="2016-10" db="EMBL/GenBank/DDBJ databases">
        <authorList>
            <person name="de Groot N.N."/>
        </authorList>
    </citation>
    <scope>NUCLEOTIDE SEQUENCE [LARGE SCALE GENOMIC DNA]</scope>
    <source>
        <strain evidence="2 3">DSM 28010</strain>
    </source>
</reference>
<feature type="transmembrane region" description="Helical" evidence="1">
    <location>
        <begin position="12"/>
        <end position="34"/>
    </location>
</feature>
<feature type="transmembrane region" description="Helical" evidence="1">
    <location>
        <begin position="249"/>
        <end position="270"/>
    </location>
</feature>
<dbReference type="RefSeq" id="WP_139170542.1">
    <property type="nucleotide sequence ID" value="NZ_FNEB01000009.1"/>
</dbReference>
<feature type="transmembrane region" description="Helical" evidence="1">
    <location>
        <begin position="130"/>
        <end position="146"/>
    </location>
</feature>
<feature type="transmembrane region" description="Helical" evidence="1">
    <location>
        <begin position="158"/>
        <end position="181"/>
    </location>
</feature>
<keyword evidence="1" id="KW-0812">Transmembrane</keyword>
<evidence type="ECO:0008006" key="4">
    <source>
        <dbReference type="Google" id="ProtNLM"/>
    </source>
</evidence>
<evidence type="ECO:0000313" key="3">
    <source>
        <dbReference type="Proteomes" id="UP000199340"/>
    </source>
</evidence>
<protein>
    <recommendedName>
        <fullName evidence="4">Glucosyl transferase GtrII</fullName>
    </recommendedName>
</protein>
<keyword evidence="3" id="KW-1185">Reference proteome</keyword>
<organism evidence="2 3">
    <name type="scientific">Lutimaribacter saemankumensis</name>
    <dbReference type="NCBI Taxonomy" id="490829"/>
    <lineage>
        <taxon>Bacteria</taxon>
        <taxon>Pseudomonadati</taxon>
        <taxon>Pseudomonadota</taxon>
        <taxon>Alphaproteobacteria</taxon>
        <taxon>Rhodobacterales</taxon>
        <taxon>Roseobacteraceae</taxon>
        <taxon>Lutimaribacter</taxon>
    </lineage>
</organism>
<name>A0A1G8REH5_9RHOB</name>
<dbReference type="PROSITE" id="PS51257">
    <property type="entry name" value="PROKAR_LIPOPROTEIN"/>
    <property type="match status" value="1"/>
</dbReference>
<evidence type="ECO:0000313" key="2">
    <source>
        <dbReference type="EMBL" id="SDJ14760.1"/>
    </source>
</evidence>
<dbReference type="Proteomes" id="UP000199340">
    <property type="component" value="Unassembled WGS sequence"/>
</dbReference>
<keyword evidence="1" id="KW-1133">Transmembrane helix</keyword>
<keyword evidence="1" id="KW-0472">Membrane</keyword>
<sequence length="444" mass="49342">MVPQLKVFSSYMVTFVVIACAFWMASFGFFFDFFRVEDANVLFNRSNYTDLPPFFYYQGYASIPAQLVAHIVAGTLPVFQSFIYIFSALVIFCYMSVLLLRATGFSPFALLSIGVVFLFGRTFVYNLTYSLWPSAMVLSLFGYLALREDRGLKSNEATIACFLSLASPLSLFSAIPIYVVALKSRTVPSILAALASVLAYPILIEHGGRGGAEQLISTLSSNFQIISQSPSLIFPVLLDGFAVERSFWAILFGATQSFALISTILIPLLYIAGFRCKPIEDLVPFAVGCLCIFVLAIASRNLGDRPPAFRYYFPSVIFFGAVLAQVKINFPQSILRLCGSVVLVFWTFETTSMMADRGLDNFFALTEFKYNKSKLFGEGTAFFTINNYNRPRSQFYIALGNGTFSGDYCTQYGRGLEFDFQIFCSGSNVILFSLDGGIVNVLRP</sequence>
<dbReference type="EMBL" id="FNEB01000009">
    <property type="protein sequence ID" value="SDJ14760.1"/>
    <property type="molecule type" value="Genomic_DNA"/>
</dbReference>
<feature type="transmembrane region" description="Helical" evidence="1">
    <location>
        <begin position="311"/>
        <end position="330"/>
    </location>
</feature>